<proteinExistence type="predicted"/>
<evidence type="ECO:0000313" key="3">
    <source>
        <dbReference type="EMBL" id="MWA06666.1"/>
    </source>
</evidence>
<sequence length="141" mass="14021">MPPVTGTDTIAESPGSRPSAVWKRRASATHLNWACGRAGFVPRIAFATDDHVAVRRLVAHGLAVTALPGLALGLHREPGAVVPPAPDLGKRRIAALVPAGPRPPAVAALLDELAATASAAPSGTAGDAAGEAVRPGGGAGR</sequence>
<comment type="caution">
    <text evidence="3">The sequence shown here is derived from an EMBL/GenBank/DDBJ whole genome shotgun (WGS) entry which is preliminary data.</text>
</comment>
<name>A0A6I4MWE4_9ACTN</name>
<keyword evidence="4" id="KW-1185">Reference proteome</keyword>
<evidence type="ECO:0000313" key="4">
    <source>
        <dbReference type="Proteomes" id="UP000462055"/>
    </source>
</evidence>
<evidence type="ECO:0000256" key="1">
    <source>
        <dbReference type="SAM" id="MobiDB-lite"/>
    </source>
</evidence>
<dbReference type="SUPFAM" id="SSF53850">
    <property type="entry name" value="Periplasmic binding protein-like II"/>
    <property type="match status" value="1"/>
</dbReference>
<evidence type="ECO:0000259" key="2">
    <source>
        <dbReference type="Pfam" id="PF03466"/>
    </source>
</evidence>
<feature type="compositionally biased region" description="Low complexity" evidence="1">
    <location>
        <begin position="119"/>
        <end position="130"/>
    </location>
</feature>
<gene>
    <name evidence="3" type="ORF">F8568_041235</name>
</gene>
<dbReference type="AlphaFoldDB" id="A0A6I4MWE4"/>
<dbReference type="Proteomes" id="UP000462055">
    <property type="component" value="Unassembled WGS sequence"/>
</dbReference>
<dbReference type="InterPro" id="IPR005119">
    <property type="entry name" value="LysR_subst-bd"/>
</dbReference>
<dbReference type="EMBL" id="WBMS02000055">
    <property type="protein sequence ID" value="MWA06666.1"/>
    <property type="molecule type" value="Genomic_DNA"/>
</dbReference>
<protein>
    <recommendedName>
        <fullName evidence="2">LysR substrate-binding domain-containing protein</fullName>
    </recommendedName>
</protein>
<organism evidence="3 4">
    <name type="scientific">Actinomadura physcomitrii</name>
    <dbReference type="NCBI Taxonomy" id="2650748"/>
    <lineage>
        <taxon>Bacteria</taxon>
        <taxon>Bacillati</taxon>
        <taxon>Actinomycetota</taxon>
        <taxon>Actinomycetes</taxon>
        <taxon>Streptosporangiales</taxon>
        <taxon>Thermomonosporaceae</taxon>
        <taxon>Actinomadura</taxon>
    </lineage>
</organism>
<dbReference type="Pfam" id="PF03466">
    <property type="entry name" value="LysR_substrate"/>
    <property type="match status" value="1"/>
</dbReference>
<reference evidence="3" key="1">
    <citation type="submission" date="2019-12" db="EMBL/GenBank/DDBJ databases">
        <title>Actinomadura physcomitrii sp. nov., a novel actinomycete isolated from moss [Physcomitrium sphaericum (Ludw) Fuernr].</title>
        <authorList>
            <person name="Zhuang X."/>
        </authorList>
    </citation>
    <scope>NUCLEOTIDE SEQUENCE [LARGE SCALE GENOMIC DNA]</scope>
    <source>
        <strain evidence="3">LD22</strain>
    </source>
</reference>
<feature type="region of interest" description="Disordered" evidence="1">
    <location>
        <begin position="119"/>
        <end position="141"/>
    </location>
</feature>
<accession>A0A6I4MWE4</accession>
<feature type="domain" description="LysR substrate-binding" evidence="2">
    <location>
        <begin position="30"/>
        <end position="116"/>
    </location>
</feature>
<dbReference type="Gene3D" id="3.40.190.10">
    <property type="entry name" value="Periplasmic binding protein-like II"/>
    <property type="match status" value="1"/>
</dbReference>